<protein>
    <recommendedName>
        <fullName evidence="3">HTH tetR-type domain-containing protein</fullName>
    </recommendedName>
</protein>
<dbReference type="InterPro" id="IPR009057">
    <property type="entry name" value="Homeodomain-like_sf"/>
</dbReference>
<dbReference type="STRING" id="1844972.A7K91_10890"/>
<dbReference type="Gene3D" id="1.10.357.10">
    <property type="entry name" value="Tetracycline Repressor, domain 2"/>
    <property type="match status" value="1"/>
</dbReference>
<dbReference type="PANTHER" id="PTHR43479">
    <property type="entry name" value="ACREF/ENVCD OPERON REPRESSOR-RELATED"/>
    <property type="match status" value="1"/>
</dbReference>
<dbReference type="GO" id="GO:0003677">
    <property type="term" value="F:DNA binding"/>
    <property type="evidence" value="ECO:0007669"/>
    <property type="project" value="UniProtKB-UniRule"/>
</dbReference>
<dbReference type="InterPro" id="IPR023772">
    <property type="entry name" value="DNA-bd_HTH_TetR-type_CS"/>
</dbReference>
<dbReference type="PANTHER" id="PTHR43479:SF11">
    <property type="entry name" value="ACREF_ENVCD OPERON REPRESSOR-RELATED"/>
    <property type="match status" value="1"/>
</dbReference>
<proteinExistence type="predicted"/>
<organism evidence="4 5">
    <name type="scientific">Paenibacillus oryzae</name>
    <dbReference type="NCBI Taxonomy" id="1844972"/>
    <lineage>
        <taxon>Bacteria</taxon>
        <taxon>Bacillati</taxon>
        <taxon>Bacillota</taxon>
        <taxon>Bacilli</taxon>
        <taxon>Bacillales</taxon>
        <taxon>Paenibacillaceae</taxon>
        <taxon>Paenibacillus</taxon>
    </lineage>
</organism>
<dbReference type="InterPro" id="IPR050624">
    <property type="entry name" value="HTH-type_Tx_Regulator"/>
</dbReference>
<dbReference type="PRINTS" id="PR00455">
    <property type="entry name" value="HTHTETR"/>
</dbReference>
<dbReference type="RefSeq" id="WP_068683290.1">
    <property type="nucleotide sequence ID" value="NZ_LYPA01000056.1"/>
</dbReference>
<accession>A0A1A5YIZ6</accession>
<evidence type="ECO:0000256" key="1">
    <source>
        <dbReference type="ARBA" id="ARBA00023125"/>
    </source>
</evidence>
<keyword evidence="5" id="KW-1185">Reference proteome</keyword>
<feature type="DNA-binding region" description="H-T-H motif" evidence="2">
    <location>
        <begin position="35"/>
        <end position="54"/>
    </location>
</feature>
<dbReference type="Proteomes" id="UP000092024">
    <property type="component" value="Unassembled WGS sequence"/>
</dbReference>
<comment type="caution">
    <text evidence="4">The sequence shown here is derived from an EMBL/GenBank/DDBJ whole genome shotgun (WGS) entry which is preliminary data.</text>
</comment>
<evidence type="ECO:0000313" key="5">
    <source>
        <dbReference type="Proteomes" id="UP000092024"/>
    </source>
</evidence>
<keyword evidence="1 2" id="KW-0238">DNA-binding</keyword>
<sequence length="195" mass="22041">MNEQNTKYINAEATKEALLHRAEILFAELGFAKTSIDEIVKHEQLTKGAFYYHFKDKKAIFEQVVDRFLEKIVVRINGAAGVKKDPWERAMTALDIYLEECLQPSYRRIVLQEGPAALGWKQWREKEKHSVMSVSALLLQELMESGHITKQPPDLLADILFGAVTEAAIGIAEADDPTAARTQVGSILERILRSF</sequence>
<gene>
    <name evidence="4" type="ORF">A7K91_10890</name>
</gene>
<dbReference type="AlphaFoldDB" id="A0A1A5YIZ6"/>
<name>A0A1A5YIZ6_9BACL</name>
<feature type="domain" description="HTH tetR-type" evidence="3">
    <location>
        <begin position="12"/>
        <end position="72"/>
    </location>
</feature>
<reference evidence="4 5" key="1">
    <citation type="submission" date="2016-05" db="EMBL/GenBank/DDBJ databases">
        <title>Paenibacillus oryzae. sp. nov., isolated from the rice root.</title>
        <authorList>
            <person name="Zhang J."/>
            <person name="Zhang X."/>
        </authorList>
    </citation>
    <scope>NUCLEOTIDE SEQUENCE [LARGE SCALE GENOMIC DNA]</scope>
    <source>
        <strain evidence="4 5">1DrF-4</strain>
    </source>
</reference>
<evidence type="ECO:0000256" key="2">
    <source>
        <dbReference type="PROSITE-ProRule" id="PRU00335"/>
    </source>
</evidence>
<evidence type="ECO:0000259" key="3">
    <source>
        <dbReference type="PROSITE" id="PS50977"/>
    </source>
</evidence>
<dbReference type="Pfam" id="PF21351">
    <property type="entry name" value="TetR_C_41"/>
    <property type="match status" value="1"/>
</dbReference>
<dbReference type="InterPro" id="IPR049484">
    <property type="entry name" value="Rv0078-like_C"/>
</dbReference>
<evidence type="ECO:0000313" key="4">
    <source>
        <dbReference type="EMBL" id="OBR65538.1"/>
    </source>
</evidence>
<dbReference type="EMBL" id="LYPA01000056">
    <property type="protein sequence ID" value="OBR65538.1"/>
    <property type="molecule type" value="Genomic_DNA"/>
</dbReference>
<dbReference type="InterPro" id="IPR001647">
    <property type="entry name" value="HTH_TetR"/>
</dbReference>
<dbReference type="PROSITE" id="PS50977">
    <property type="entry name" value="HTH_TETR_2"/>
    <property type="match status" value="1"/>
</dbReference>
<dbReference type="PROSITE" id="PS01081">
    <property type="entry name" value="HTH_TETR_1"/>
    <property type="match status" value="1"/>
</dbReference>
<dbReference type="SUPFAM" id="SSF46689">
    <property type="entry name" value="Homeodomain-like"/>
    <property type="match status" value="1"/>
</dbReference>
<dbReference type="Pfam" id="PF00440">
    <property type="entry name" value="TetR_N"/>
    <property type="match status" value="1"/>
</dbReference>